<name>A0A9X2P9S9_9BACT</name>
<dbReference type="InterPro" id="IPR032466">
    <property type="entry name" value="Metal_Hydrolase"/>
</dbReference>
<dbReference type="PANTHER" id="PTHR43135">
    <property type="entry name" value="ALPHA-D-RIBOSE 1-METHYLPHOSPHONATE 5-TRIPHOSPHATE DIPHOSPHATASE"/>
    <property type="match status" value="1"/>
</dbReference>
<feature type="signal peptide" evidence="1">
    <location>
        <begin position="1"/>
        <end position="27"/>
    </location>
</feature>
<proteinExistence type="predicted"/>
<keyword evidence="4" id="KW-1185">Reference proteome</keyword>
<keyword evidence="1" id="KW-0732">Signal</keyword>
<organism evidence="3 4">
    <name type="scientific">Aquiflexum gelatinilyticum</name>
    <dbReference type="NCBI Taxonomy" id="2961943"/>
    <lineage>
        <taxon>Bacteria</taxon>
        <taxon>Pseudomonadati</taxon>
        <taxon>Bacteroidota</taxon>
        <taxon>Cytophagia</taxon>
        <taxon>Cytophagales</taxon>
        <taxon>Cyclobacteriaceae</taxon>
        <taxon>Aquiflexum</taxon>
    </lineage>
</organism>
<dbReference type="InterPro" id="IPR006680">
    <property type="entry name" value="Amidohydro-rel"/>
</dbReference>
<dbReference type="InterPro" id="IPR011059">
    <property type="entry name" value="Metal-dep_hydrolase_composite"/>
</dbReference>
<evidence type="ECO:0000313" key="4">
    <source>
        <dbReference type="Proteomes" id="UP001142175"/>
    </source>
</evidence>
<dbReference type="EMBL" id="JANSUY010000003">
    <property type="protein sequence ID" value="MCR9014725.1"/>
    <property type="molecule type" value="Genomic_DNA"/>
</dbReference>
<dbReference type="AlphaFoldDB" id="A0A9X2P9S9"/>
<reference evidence="3" key="1">
    <citation type="submission" date="2022-08" db="EMBL/GenBank/DDBJ databases">
        <authorList>
            <person name="Zhang D."/>
        </authorList>
    </citation>
    <scope>NUCLEOTIDE SEQUENCE</scope>
    <source>
        <strain evidence="3">XJ19-11</strain>
    </source>
</reference>
<comment type="caution">
    <text evidence="3">The sequence shown here is derived from an EMBL/GenBank/DDBJ whole genome shotgun (WGS) entry which is preliminary data.</text>
</comment>
<feature type="domain" description="Amidohydrolase-related" evidence="2">
    <location>
        <begin position="337"/>
        <end position="435"/>
    </location>
</feature>
<accession>A0A9X2P9S9</accession>
<dbReference type="Pfam" id="PF01979">
    <property type="entry name" value="Amidohydro_1"/>
    <property type="match status" value="1"/>
</dbReference>
<dbReference type="SUPFAM" id="SSF51338">
    <property type="entry name" value="Composite domain of metallo-dependent hydrolases"/>
    <property type="match status" value="1"/>
</dbReference>
<evidence type="ECO:0000256" key="1">
    <source>
        <dbReference type="SAM" id="SignalP"/>
    </source>
</evidence>
<evidence type="ECO:0000259" key="2">
    <source>
        <dbReference type="Pfam" id="PF01979"/>
    </source>
</evidence>
<dbReference type="Gene3D" id="3.20.20.140">
    <property type="entry name" value="Metal-dependent hydrolases"/>
    <property type="match status" value="2"/>
</dbReference>
<feature type="chain" id="PRO_5040720385" evidence="1">
    <location>
        <begin position="28"/>
        <end position="567"/>
    </location>
</feature>
<sequence length="567" mass="61027">MIMNPKIQVFKHVLVLALFLSFQNIKAQSDPSGEKRVTGTIAFKNATITTSPGKTIPNSTVLIKNGLIEAIGTNITIPKEAQVILADSLFIYPGFIDGASSAGVGKFADPEKPANFNPANPPDEMAGITPWRNVIDVFDNKNNQINDWRKSGFTIAQLIPDGGMISGKTAVVVFGNQSSTNILSQNSALSVKFQGARGSSRVYPGTPLGVMAKFRDVYKNTELASRHSKLFASNSGLNRPEINKTYEALYPVVDKNIPVLFEVSDDIEIRRALSLQKENGFRLVLLGGSNFEKVINEIKSSNAQVLLSLKLPDDKVTKAKMEELSEEMQARTKRIQEAYQSQLKQASYLESAGIPFGFTSSGSKSGDTFKNLRLMVENGLSENAALAALTINTATILGIQKYAGTLEKGKLANMIILTAPLLDEETQIKHVVADGYIFDYEVKAKKNGNGDKNGNNGAMAIDGFWEYTSDTPAGSSSGTLEIKKEGDSFKGTITYDNPGGSGKASSEMKNITLSGSNLSFSFDVAAGGMSLVVNVSGEVNGDRLTGNLSLSEYGSFPMNATKKPKSF</sequence>
<protein>
    <submittedName>
        <fullName evidence="3">Amidohydrolase family protein</fullName>
    </submittedName>
</protein>
<gene>
    <name evidence="3" type="ORF">NU887_06720</name>
</gene>
<dbReference type="PANTHER" id="PTHR43135:SF3">
    <property type="entry name" value="ALPHA-D-RIBOSE 1-METHYLPHOSPHONATE 5-TRIPHOSPHATE DIPHOSPHATASE"/>
    <property type="match status" value="1"/>
</dbReference>
<dbReference type="SUPFAM" id="SSF51556">
    <property type="entry name" value="Metallo-dependent hydrolases"/>
    <property type="match status" value="1"/>
</dbReference>
<evidence type="ECO:0000313" key="3">
    <source>
        <dbReference type="EMBL" id="MCR9014725.1"/>
    </source>
</evidence>
<dbReference type="GO" id="GO:0016810">
    <property type="term" value="F:hydrolase activity, acting on carbon-nitrogen (but not peptide) bonds"/>
    <property type="evidence" value="ECO:0007669"/>
    <property type="project" value="InterPro"/>
</dbReference>
<dbReference type="Proteomes" id="UP001142175">
    <property type="component" value="Unassembled WGS sequence"/>
</dbReference>
<dbReference type="InterPro" id="IPR051781">
    <property type="entry name" value="Metallo-dep_Hydrolase"/>
</dbReference>